<accession>A0A0E9TJX3</accession>
<reference evidence="1" key="1">
    <citation type="submission" date="2014-11" db="EMBL/GenBank/DDBJ databases">
        <authorList>
            <person name="Amaro Gonzalez C."/>
        </authorList>
    </citation>
    <scope>NUCLEOTIDE SEQUENCE</scope>
</reference>
<proteinExistence type="predicted"/>
<dbReference type="EMBL" id="GBXM01055382">
    <property type="protein sequence ID" value="JAH53195.1"/>
    <property type="molecule type" value="Transcribed_RNA"/>
</dbReference>
<organism evidence="1">
    <name type="scientific">Anguilla anguilla</name>
    <name type="common">European freshwater eel</name>
    <name type="synonym">Muraena anguilla</name>
    <dbReference type="NCBI Taxonomy" id="7936"/>
    <lineage>
        <taxon>Eukaryota</taxon>
        <taxon>Metazoa</taxon>
        <taxon>Chordata</taxon>
        <taxon>Craniata</taxon>
        <taxon>Vertebrata</taxon>
        <taxon>Euteleostomi</taxon>
        <taxon>Actinopterygii</taxon>
        <taxon>Neopterygii</taxon>
        <taxon>Teleostei</taxon>
        <taxon>Anguilliformes</taxon>
        <taxon>Anguillidae</taxon>
        <taxon>Anguilla</taxon>
    </lineage>
</organism>
<reference evidence="1" key="2">
    <citation type="journal article" date="2015" name="Fish Shellfish Immunol.">
        <title>Early steps in the European eel (Anguilla anguilla)-Vibrio vulnificus interaction in the gills: Role of the RtxA13 toxin.</title>
        <authorList>
            <person name="Callol A."/>
            <person name="Pajuelo D."/>
            <person name="Ebbesson L."/>
            <person name="Teles M."/>
            <person name="MacKenzie S."/>
            <person name="Amaro C."/>
        </authorList>
    </citation>
    <scope>NUCLEOTIDE SEQUENCE</scope>
</reference>
<name>A0A0E9TJX3_ANGAN</name>
<protein>
    <submittedName>
        <fullName evidence="1">Uncharacterized protein</fullName>
    </submittedName>
</protein>
<sequence length="45" mass="5612">MYFNITMILLSCNFQTRQQDNVYSFKLSFLKVFMNIRSRHEDFRK</sequence>
<dbReference type="AlphaFoldDB" id="A0A0E9TJX3"/>
<evidence type="ECO:0000313" key="1">
    <source>
        <dbReference type="EMBL" id="JAH53195.1"/>
    </source>
</evidence>